<evidence type="ECO:0000313" key="1">
    <source>
        <dbReference type="EMBL" id="KIM71823.1"/>
    </source>
</evidence>
<keyword evidence="3" id="KW-1185">Reference proteome</keyword>
<accession>A0A0C3ADF5</accession>
<proteinExistence type="predicted"/>
<name>A0A0C3ADF5_PILCF</name>
<dbReference type="HOGENOM" id="CLU_2251063_0_0_1"/>
<organism evidence="1 3">
    <name type="scientific">Piloderma croceum (strain F 1598)</name>
    <dbReference type="NCBI Taxonomy" id="765440"/>
    <lineage>
        <taxon>Eukaryota</taxon>
        <taxon>Fungi</taxon>
        <taxon>Dikarya</taxon>
        <taxon>Basidiomycota</taxon>
        <taxon>Agaricomycotina</taxon>
        <taxon>Agaricomycetes</taxon>
        <taxon>Agaricomycetidae</taxon>
        <taxon>Atheliales</taxon>
        <taxon>Atheliaceae</taxon>
        <taxon>Piloderma</taxon>
    </lineage>
</organism>
<sequence length="104" mass="11517">MYSTVTASQARAQLPRNYFQGWSPKLMIQIWHTMFLSRISGLGGNRCPALNGRVVASVISNGSSMRVVAMPQPQKMPTAEYQTKSSLVLDVNLKECRSTGKARK</sequence>
<reference evidence="1" key="3">
    <citation type="submission" date="2015-02" db="EMBL/GenBank/DDBJ databases">
        <title>Evolutionary Origins and Diversification of the Mycorrhizal Mutualists.</title>
        <authorList>
            <consortium name="DOE Joint Genome Institute"/>
            <consortium name="Mycorrhizal Genomics Consortium"/>
            <person name="Kohler A."/>
            <person name="Kuo A."/>
            <person name="Nagy L.G."/>
            <person name="Floudas D."/>
            <person name="Copeland A."/>
            <person name="Barry K.W."/>
            <person name="Cichocki N."/>
            <person name="Veneault-Fourrey C."/>
            <person name="LaButti K."/>
            <person name="Lindquist E.A."/>
            <person name="Lipzen A."/>
            <person name="Lundell T."/>
            <person name="Morin E."/>
            <person name="Murat C."/>
            <person name="Riley R."/>
            <person name="Ohm R."/>
            <person name="Sun H."/>
            <person name="Tunlid A."/>
            <person name="Henrissat B."/>
            <person name="Grigoriev I.V."/>
            <person name="Hibbett D.S."/>
            <person name="Martin F."/>
        </authorList>
    </citation>
    <scope>NUCLEOTIDE SEQUENCE</scope>
    <source>
        <strain evidence="1">F 1598</strain>
    </source>
</reference>
<dbReference type="AlphaFoldDB" id="A0A0C3ADF5"/>
<evidence type="ECO:0000313" key="2">
    <source>
        <dbReference type="EMBL" id="KIM82148.1"/>
    </source>
</evidence>
<dbReference type="Proteomes" id="UP000054166">
    <property type="component" value="Unassembled WGS sequence"/>
</dbReference>
<protein>
    <submittedName>
        <fullName evidence="1">Uncharacterized protein</fullName>
    </submittedName>
</protein>
<dbReference type="EMBL" id="KN833204">
    <property type="protein sequence ID" value="KIM71823.1"/>
    <property type="molecule type" value="Genomic_DNA"/>
</dbReference>
<reference evidence="3" key="2">
    <citation type="submission" date="2015-01" db="EMBL/GenBank/DDBJ databases">
        <title>Evolutionary Origins and Diversification of the Mycorrhizal Mutualists.</title>
        <authorList>
            <consortium name="DOE Joint Genome Institute"/>
            <consortium name="Mycorrhizal Genomics Consortium"/>
            <person name="Kohler A."/>
            <person name="Kuo A."/>
            <person name="Nagy L.G."/>
            <person name="Floudas D."/>
            <person name="Copeland A."/>
            <person name="Barry K.W."/>
            <person name="Cichocki N."/>
            <person name="Veneault-Fourrey C."/>
            <person name="LaButti K."/>
            <person name="Lindquist E.A."/>
            <person name="Lipzen A."/>
            <person name="Lundell T."/>
            <person name="Morin E."/>
            <person name="Murat C."/>
            <person name="Riley R."/>
            <person name="Ohm R."/>
            <person name="Sun H."/>
            <person name="Tunlid A."/>
            <person name="Henrissat B."/>
            <person name="Grigoriev I.V."/>
            <person name="Hibbett D.S."/>
            <person name="Martin F."/>
        </authorList>
    </citation>
    <scope>NUCLEOTIDE SEQUENCE [LARGE SCALE GENOMIC DNA]</scope>
    <source>
        <strain evidence="3">F 1598</strain>
    </source>
</reference>
<dbReference type="EMBL" id="KN832995">
    <property type="protein sequence ID" value="KIM82148.1"/>
    <property type="molecule type" value="Genomic_DNA"/>
</dbReference>
<evidence type="ECO:0000313" key="3">
    <source>
        <dbReference type="Proteomes" id="UP000054166"/>
    </source>
</evidence>
<reference evidence="1 3" key="1">
    <citation type="submission" date="2014-04" db="EMBL/GenBank/DDBJ databases">
        <authorList>
            <consortium name="DOE Joint Genome Institute"/>
            <person name="Kuo A."/>
            <person name="Tarkka M."/>
            <person name="Buscot F."/>
            <person name="Kohler A."/>
            <person name="Nagy L.G."/>
            <person name="Floudas D."/>
            <person name="Copeland A."/>
            <person name="Barry K.W."/>
            <person name="Cichocki N."/>
            <person name="Veneault-Fourrey C."/>
            <person name="LaButti K."/>
            <person name="Lindquist E.A."/>
            <person name="Lipzen A."/>
            <person name="Lundell T."/>
            <person name="Morin E."/>
            <person name="Murat C."/>
            <person name="Sun H."/>
            <person name="Tunlid A."/>
            <person name="Henrissat B."/>
            <person name="Grigoriev I.V."/>
            <person name="Hibbett D.S."/>
            <person name="Martin F."/>
            <person name="Nordberg H.P."/>
            <person name="Cantor M.N."/>
            <person name="Hua S.X."/>
        </authorList>
    </citation>
    <scope>NUCLEOTIDE SEQUENCE [LARGE SCALE GENOMIC DNA]</scope>
    <source>
        <strain evidence="1 3">F 1598</strain>
    </source>
</reference>
<gene>
    <name evidence="2" type="ORF">PILCRDRAFT_469906</name>
    <name evidence="1" type="ORF">PILCRDRAFT_748764</name>
</gene>